<protein>
    <recommendedName>
        <fullName evidence="6">Cyclin</fullName>
    </recommendedName>
</protein>
<dbReference type="Pfam" id="PF08613">
    <property type="entry name" value="Cyclin"/>
    <property type="match status" value="1"/>
</dbReference>
<dbReference type="Proteomes" id="UP001396334">
    <property type="component" value="Unassembled WGS sequence"/>
</dbReference>
<evidence type="ECO:0000313" key="4">
    <source>
        <dbReference type="EMBL" id="KAK9015592.1"/>
    </source>
</evidence>
<name>A0ABR2RSC9_9ROSI</name>
<reference evidence="4 5" key="1">
    <citation type="journal article" date="2024" name="G3 (Bethesda)">
        <title>Genome assembly of Hibiscus sabdariffa L. provides insights into metabolisms of medicinal natural products.</title>
        <authorList>
            <person name="Kim T."/>
        </authorList>
    </citation>
    <scope>NUCLEOTIDE SEQUENCE [LARGE SCALE GENOMIC DNA]</scope>
    <source>
        <strain evidence="4">TK-2024</strain>
        <tissue evidence="4">Old leaves</tissue>
    </source>
</reference>
<evidence type="ECO:0000256" key="1">
    <source>
        <dbReference type="ARBA" id="ARBA00007215"/>
    </source>
</evidence>
<gene>
    <name evidence="4" type="ORF">V6N11_006692</name>
</gene>
<dbReference type="InterPro" id="IPR036915">
    <property type="entry name" value="Cyclin-like_sf"/>
</dbReference>
<sequence length="249" mass="27967">MGETKIHYRRHCLPCKASNTRLFLKVSYGNSCNRYRGRVVGTPRILSLLSSLLEKSVQKNETESETVNFKDTVAIFHGLRAPTISIQHYIDRIFKYAGCSPSCFLVAYIYVDRFLQRTDVHLTSLNVHRLLITSVLVAAKFIDDAFFNNAYYARVGGVSTAELNSYKRNTGTFIKSNGQSEPAGLKIVGRAKVIHNVLPQFRDEDTDLVGRLVVSAKSHTSHAKSYAWFLLQATFRPLPKVSNSKAAMT</sequence>
<keyword evidence="5" id="KW-1185">Reference proteome</keyword>
<accession>A0ABR2RSC9</accession>
<evidence type="ECO:0000256" key="3">
    <source>
        <dbReference type="ARBA" id="ARBA00023306"/>
    </source>
</evidence>
<evidence type="ECO:0008006" key="6">
    <source>
        <dbReference type="Google" id="ProtNLM"/>
    </source>
</evidence>
<organism evidence="4 5">
    <name type="scientific">Hibiscus sabdariffa</name>
    <name type="common">roselle</name>
    <dbReference type="NCBI Taxonomy" id="183260"/>
    <lineage>
        <taxon>Eukaryota</taxon>
        <taxon>Viridiplantae</taxon>
        <taxon>Streptophyta</taxon>
        <taxon>Embryophyta</taxon>
        <taxon>Tracheophyta</taxon>
        <taxon>Spermatophyta</taxon>
        <taxon>Magnoliopsida</taxon>
        <taxon>eudicotyledons</taxon>
        <taxon>Gunneridae</taxon>
        <taxon>Pentapetalae</taxon>
        <taxon>rosids</taxon>
        <taxon>malvids</taxon>
        <taxon>Malvales</taxon>
        <taxon>Malvaceae</taxon>
        <taxon>Malvoideae</taxon>
        <taxon>Hibiscus</taxon>
    </lineage>
</organism>
<dbReference type="EMBL" id="JBBPBN010000021">
    <property type="protein sequence ID" value="KAK9015592.1"/>
    <property type="molecule type" value="Genomic_DNA"/>
</dbReference>
<keyword evidence="3" id="KW-0131">Cell cycle</keyword>
<dbReference type="InterPro" id="IPR013922">
    <property type="entry name" value="Cyclin_PHO80-like"/>
</dbReference>
<evidence type="ECO:0000313" key="5">
    <source>
        <dbReference type="Proteomes" id="UP001396334"/>
    </source>
</evidence>
<dbReference type="SUPFAM" id="SSF47954">
    <property type="entry name" value="Cyclin-like"/>
    <property type="match status" value="1"/>
</dbReference>
<proteinExistence type="inferred from homology"/>
<dbReference type="Gene3D" id="1.10.472.10">
    <property type="entry name" value="Cyclin-like"/>
    <property type="match status" value="1"/>
</dbReference>
<dbReference type="PANTHER" id="PTHR15615">
    <property type="match status" value="1"/>
</dbReference>
<dbReference type="PANTHER" id="PTHR15615:SF108">
    <property type="entry name" value="PROTEIN CNPPD1"/>
    <property type="match status" value="1"/>
</dbReference>
<comment type="similarity">
    <text evidence="1">Belongs to the cyclin family. Cyclin U/P subfamily.</text>
</comment>
<comment type="caution">
    <text evidence="4">The sequence shown here is derived from an EMBL/GenBank/DDBJ whole genome shotgun (WGS) entry which is preliminary data.</text>
</comment>
<evidence type="ECO:0000256" key="2">
    <source>
        <dbReference type="ARBA" id="ARBA00022618"/>
    </source>
</evidence>
<keyword evidence="2" id="KW-0132">Cell division</keyword>